<dbReference type="AlphaFoldDB" id="A0A7G5H2Q7"/>
<sequence>MARPRKPDALRRDISRLVRFTEAEDKALLARASLAGMNPSEFLRDTALKRRFTPRLPLAEADFLLYVRGEIGRAGNNLNQLMQQLTTANSSTTAYATQTVLDQLQEINQEVLKLLRHGSYSRESQG</sequence>
<protein>
    <recommendedName>
        <fullName evidence="3">Bacterial mobilisation domain-containing protein</fullName>
    </recommendedName>
</protein>
<name>A0A7G5H2Q7_9BACT</name>
<evidence type="ECO:0000313" key="1">
    <source>
        <dbReference type="EMBL" id="QMW05399.1"/>
    </source>
</evidence>
<gene>
    <name evidence="1" type="ORF">H3H32_11150</name>
</gene>
<dbReference type="InterPro" id="IPR053842">
    <property type="entry name" value="NikA-like"/>
</dbReference>
<accession>A0A7G5H2Q7</accession>
<dbReference type="KEGG" id="sfol:H3H32_11150"/>
<dbReference type="Proteomes" id="UP000515369">
    <property type="component" value="Chromosome"/>
</dbReference>
<evidence type="ECO:0000313" key="2">
    <source>
        <dbReference type="Proteomes" id="UP000515369"/>
    </source>
</evidence>
<dbReference type="Pfam" id="PF21983">
    <property type="entry name" value="NikA-like"/>
    <property type="match status" value="1"/>
</dbReference>
<keyword evidence="2" id="KW-1185">Reference proteome</keyword>
<dbReference type="EMBL" id="CP059732">
    <property type="protein sequence ID" value="QMW05399.1"/>
    <property type="molecule type" value="Genomic_DNA"/>
</dbReference>
<evidence type="ECO:0008006" key="3">
    <source>
        <dbReference type="Google" id="ProtNLM"/>
    </source>
</evidence>
<proteinExistence type="predicted"/>
<reference evidence="1 2" key="1">
    <citation type="submission" date="2020-07" db="EMBL/GenBank/DDBJ databases">
        <title>Spirosoma foliorum sp. nov., isolated from the leaves on the Nejang mountain Korea, Republic of.</title>
        <authorList>
            <person name="Ho H."/>
            <person name="Lee Y.-J."/>
            <person name="Nurcahyanto D.-A."/>
            <person name="Kim S.-G."/>
        </authorList>
    </citation>
    <scope>NUCLEOTIDE SEQUENCE [LARGE SCALE GENOMIC DNA]</scope>
    <source>
        <strain evidence="1 2">PL0136</strain>
    </source>
</reference>
<organism evidence="1 2">
    <name type="scientific">Spirosoma foliorum</name>
    <dbReference type="NCBI Taxonomy" id="2710596"/>
    <lineage>
        <taxon>Bacteria</taxon>
        <taxon>Pseudomonadati</taxon>
        <taxon>Bacteroidota</taxon>
        <taxon>Cytophagia</taxon>
        <taxon>Cytophagales</taxon>
        <taxon>Cytophagaceae</taxon>
        <taxon>Spirosoma</taxon>
    </lineage>
</organism>
<dbReference type="RefSeq" id="WP_182462757.1">
    <property type="nucleotide sequence ID" value="NZ_CP059732.1"/>
</dbReference>